<dbReference type="EMBL" id="JAGXBY010000001">
    <property type="protein sequence ID" value="MBS3678959.1"/>
    <property type="molecule type" value="Genomic_DNA"/>
</dbReference>
<dbReference type="InterPro" id="IPR046913">
    <property type="entry name" value="ABC-3C_CTD7"/>
</dbReference>
<gene>
    <name evidence="2" type="ORF">KGF86_01915</name>
</gene>
<evidence type="ECO:0000313" key="3">
    <source>
        <dbReference type="Proteomes" id="UP000681870"/>
    </source>
</evidence>
<dbReference type="Proteomes" id="UP000681870">
    <property type="component" value="Unassembled WGS sequence"/>
</dbReference>
<protein>
    <recommendedName>
        <fullName evidence="1">ABC-three component systems C-terminal domain-containing protein</fullName>
    </recommendedName>
</protein>
<accession>A0ABS5M9G4</accession>
<comment type="caution">
    <text evidence="2">The sequence shown here is derived from an EMBL/GenBank/DDBJ whole genome shotgun (WGS) entry which is preliminary data.</text>
</comment>
<proteinExistence type="predicted"/>
<dbReference type="Pfam" id="PF20283">
    <property type="entry name" value="CTD7"/>
    <property type="match status" value="1"/>
</dbReference>
<reference evidence="2 3" key="1">
    <citation type="submission" date="2021-05" db="EMBL/GenBank/DDBJ databases">
        <title>Ornithinibacillus massiliensis sp. nov.</title>
        <authorList>
            <person name="Iwaza R."/>
            <person name="Lagier J.-C."/>
            <person name="Raoult D."/>
        </authorList>
    </citation>
    <scope>NUCLEOTIDE SEQUENCE [LARGE SCALE GENOMIC DNA]</scope>
    <source>
        <strain evidence="2 3">Marseille-P3601</strain>
    </source>
</reference>
<organism evidence="2 3">
    <name type="scientific">Ornithinibacillus massiliensis</name>
    <dbReference type="NCBI Taxonomy" id="1944633"/>
    <lineage>
        <taxon>Bacteria</taxon>
        <taxon>Bacillati</taxon>
        <taxon>Bacillota</taxon>
        <taxon>Bacilli</taxon>
        <taxon>Bacillales</taxon>
        <taxon>Bacillaceae</taxon>
        <taxon>Ornithinibacillus</taxon>
    </lineage>
</organism>
<evidence type="ECO:0000313" key="2">
    <source>
        <dbReference type="EMBL" id="MBS3678959.1"/>
    </source>
</evidence>
<dbReference type="RefSeq" id="WP_211741000.1">
    <property type="nucleotide sequence ID" value="NZ_JAGXBY010000001.1"/>
</dbReference>
<evidence type="ECO:0000259" key="1">
    <source>
        <dbReference type="Pfam" id="PF20283"/>
    </source>
</evidence>
<sequence>MAGFSAQGPMLGYLYQARYALYKILQREENYSVKIEGLDDITFESNGKPKELLQTKHRAKGASLSNTSVDLWKTIRIWSEYIINGKITEDDKVLLVLITTADIKPNNTLAEALLPKESKKRNVTTAVTIMDQVSKSNSNKSNKTSYERYRKLNAKQKKLLANSITIVNSETRIEDLDNKLKQILLLTSRQEFVDDVLERIEGWWFNHTILHLNNGSNLPISKEMILNKLHDIRDEYNKDNLPIYDYEFDFDSHEIDSDQRPFVEQLRLISLNNRNILKAVNDYMNAYYHRSQWVRKDLIFDDDIRKYEDRLIEEWERLFDNMVEDIDLIGKKTNLTYIESGRTLYRTVQSLDIHIRKRADDPFIMRGSYQILANELRVGWHLEFEERLKSIITKAVGE</sequence>
<feature type="domain" description="ABC-three component systems C-terminal" evidence="1">
    <location>
        <begin position="262"/>
        <end position="388"/>
    </location>
</feature>
<keyword evidence="3" id="KW-1185">Reference proteome</keyword>
<name>A0ABS5M9G4_9BACI</name>